<evidence type="ECO:0000313" key="2">
    <source>
        <dbReference type="EMBL" id="KIJ93090.1"/>
    </source>
</evidence>
<reference evidence="2 3" key="1">
    <citation type="submission" date="2014-04" db="EMBL/GenBank/DDBJ databases">
        <authorList>
            <consortium name="DOE Joint Genome Institute"/>
            <person name="Kuo A."/>
            <person name="Kohler A."/>
            <person name="Nagy L.G."/>
            <person name="Floudas D."/>
            <person name="Copeland A."/>
            <person name="Barry K.W."/>
            <person name="Cichocki N."/>
            <person name="Veneault-Fourrey C."/>
            <person name="LaButti K."/>
            <person name="Lindquist E.A."/>
            <person name="Lipzen A."/>
            <person name="Lundell T."/>
            <person name="Morin E."/>
            <person name="Murat C."/>
            <person name="Sun H."/>
            <person name="Tunlid A."/>
            <person name="Henrissat B."/>
            <person name="Grigoriev I.V."/>
            <person name="Hibbett D.S."/>
            <person name="Martin F."/>
            <person name="Nordberg H.P."/>
            <person name="Cantor M.N."/>
            <person name="Hua S.X."/>
        </authorList>
    </citation>
    <scope>NUCLEOTIDE SEQUENCE [LARGE SCALE GENOMIC DNA]</scope>
    <source>
        <strain evidence="2 3">LaAM-08-1</strain>
    </source>
</reference>
<evidence type="ECO:0000313" key="3">
    <source>
        <dbReference type="Proteomes" id="UP000054477"/>
    </source>
</evidence>
<name>A0A0C9WPZ5_9AGAR</name>
<protein>
    <submittedName>
        <fullName evidence="2">Uncharacterized protein</fullName>
    </submittedName>
</protein>
<proteinExistence type="predicted"/>
<dbReference type="AlphaFoldDB" id="A0A0C9WPZ5"/>
<dbReference type="Proteomes" id="UP000054477">
    <property type="component" value="Unassembled WGS sequence"/>
</dbReference>
<sequence>MSSKMVPASQYRRLPHPLSSGAEARNIPSHGTDVFGTSLVSPLSPSSASTRSNALRPLNVVSTSRVLIFPFIVVKKRSKVAGTIWQDLKSQTVTPLQVDLCLYLMRVYYLLPNLATYELLVQDRAQALEKRAFRRSGGSATSSGFLVTNDVFRRAAAGDPPTKCAYLRYSII</sequence>
<evidence type="ECO:0000256" key="1">
    <source>
        <dbReference type="SAM" id="MobiDB-lite"/>
    </source>
</evidence>
<feature type="region of interest" description="Disordered" evidence="1">
    <location>
        <begin position="1"/>
        <end position="23"/>
    </location>
</feature>
<gene>
    <name evidence="2" type="ORF">K443DRAFT_13135</name>
</gene>
<dbReference type="EMBL" id="KN838866">
    <property type="protein sequence ID" value="KIJ93090.1"/>
    <property type="molecule type" value="Genomic_DNA"/>
</dbReference>
<reference evidence="3" key="2">
    <citation type="submission" date="2015-01" db="EMBL/GenBank/DDBJ databases">
        <title>Evolutionary Origins and Diversification of the Mycorrhizal Mutualists.</title>
        <authorList>
            <consortium name="DOE Joint Genome Institute"/>
            <consortium name="Mycorrhizal Genomics Consortium"/>
            <person name="Kohler A."/>
            <person name="Kuo A."/>
            <person name="Nagy L.G."/>
            <person name="Floudas D."/>
            <person name="Copeland A."/>
            <person name="Barry K.W."/>
            <person name="Cichocki N."/>
            <person name="Veneault-Fourrey C."/>
            <person name="LaButti K."/>
            <person name="Lindquist E.A."/>
            <person name="Lipzen A."/>
            <person name="Lundell T."/>
            <person name="Morin E."/>
            <person name="Murat C."/>
            <person name="Riley R."/>
            <person name="Ohm R."/>
            <person name="Sun H."/>
            <person name="Tunlid A."/>
            <person name="Henrissat B."/>
            <person name="Grigoriev I.V."/>
            <person name="Hibbett D.S."/>
            <person name="Martin F."/>
        </authorList>
    </citation>
    <scope>NUCLEOTIDE SEQUENCE [LARGE SCALE GENOMIC DNA]</scope>
    <source>
        <strain evidence="3">LaAM-08-1</strain>
    </source>
</reference>
<dbReference type="HOGENOM" id="CLU_1555504_0_0_1"/>
<organism evidence="2 3">
    <name type="scientific">Laccaria amethystina LaAM-08-1</name>
    <dbReference type="NCBI Taxonomy" id="1095629"/>
    <lineage>
        <taxon>Eukaryota</taxon>
        <taxon>Fungi</taxon>
        <taxon>Dikarya</taxon>
        <taxon>Basidiomycota</taxon>
        <taxon>Agaricomycotina</taxon>
        <taxon>Agaricomycetes</taxon>
        <taxon>Agaricomycetidae</taxon>
        <taxon>Agaricales</taxon>
        <taxon>Agaricineae</taxon>
        <taxon>Hydnangiaceae</taxon>
        <taxon>Laccaria</taxon>
    </lineage>
</organism>
<keyword evidence="3" id="KW-1185">Reference proteome</keyword>
<accession>A0A0C9WPZ5</accession>